<proteinExistence type="predicted"/>
<organism evidence="2 3">
    <name type="scientific">Pochonia chlamydosporia 170</name>
    <dbReference type="NCBI Taxonomy" id="1380566"/>
    <lineage>
        <taxon>Eukaryota</taxon>
        <taxon>Fungi</taxon>
        <taxon>Dikarya</taxon>
        <taxon>Ascomycota</taxon>
        <taxon>Pezizomycotina</taxon>
        <taxon>Sordariomycetes</taxon>
        <taxon>Hypocreomycetidae</taxon>
        <taxon>Hypocreales</taxon>
        <taxon>Clavicipitaceae</taxon>
        <taxon>Pochonia</taxon>
    </lineage>
</organism>
<dbReference type="RefSeq" id="XP_018138933.1">
    <property type="nucleotide sequence ID" value="XM_018290990.1"/>
</dbReference>
<sequence>MKFAAATVLAIAALVQGASITRRQTLDQIHCSIPCIKDVTDTAECQGNLAQCFCDSADTIKEQAGECVTGCGIDEDKQNQILDGAKALCTNPDDDESTESCAIYCTSSVTESIECGGDTLTNCICNNLDKLTDESKLCLADCGITDNTQQQILLGAKALCEQKQE</sequence>
<evidence type="ECO:0000313" key="2">
    <source>
        <dbReference type="EMBL" id="OAQ61124.1"/>
    </source>
</evidence>
<keyword evidence="1" id="KW-0732">Signal</keyword>
<evidence type="ECO:0000313" key="3">
    <source>
        <dbReference type="Proteomes" id="UP000078397"/>
    </source>
</evidence>
<protein>
    <recommendedName>
        <fullName evidence="4">Extracellular membrane protein CFEM domain-containing protein</fullName>
    </recommendedName>
</protein>
<dbReference type="Proteomes" id="UP000078397">
    <property type="component" value="Unassembled WGS sequence"/>
</dbReference>
<gene>
    <name evidence="2" type="ORF">VFPPC_13213</name>
</gene>
<keyword evidence="3" id="KW-1185">Reference proteome</keyword>
<name>A0A179F6P0_METCM</name>
<reference evidence="2 3" key="1">
    <citation type="journal article" date="2016" name="PLoS Pathog.">
        <title>Biosynthesis of antibiotic leucinostatins in bio-control fungus Purpureocillium lilacinum and their inhibition on phytophthora revealed by genome mining.</title>
        <authorList>
            <person name="Wang G."/>
            <person name="Liu Z."/>
            <person name="Lin R."/>
            <person name="Li E."/>
            <person name="Mao Z."/>
            <person name="Ling J."/>
            <person name="Yang Y."/>
            <person name="Yin W.B."/>
            <person name="Xie B."/>
        </authorList>
    </citation>
    <scope>NUCLEOTIDE SEQUENCE [LARGE SCALE GENOMIC DNA]</scope>
    <source>
        <strain evidence="2">170</strain>
    </source>
</reference>
<dbReference type="GeneID" id="28854984"/>
<feature type="chain" id="PRO_5008101362" description="Extracellular membrane protein CFEM domain-containing protein" evidence="1">
    <location>
        <begin position="18"/>
        <end position="165"/>
    </location>
</feature>
<dbReference type="EMBL" id="LSBJ02000001">
    <property type="protein sequence ID" value="OAQ61124.1"/>
    <property type="molecule type" value="Genomic_DNA"/>
</dbReference>
<evidence type="ECO:0008006" key="4">
    <source>
        <dbReference type="Google" id="ProtNLM"/>
    </source>
</evidence>
<dbReference type="KEGG" id="pchm:VFPPC_13213"/>
<dbReference type="AlphaFoldDB" id="A0A179F6P0"/>
<comment type="caution">
    <text evidence="2">The sequence shown here is derived from an EMBL/GenBank/DDBJ whole genome shotgun (WGS) entry which is preliminary data.</text>
</comment>
<accession>A0A179F6P0</accession>
<feature type="signal peptide" evidence="1">
    <location>
        <begin position="1"/>
        <end position="17"/>
    </location>
</feature>
<evidence type="ECO:0000256" key="1">
    <source>
        <dbReference type="SAM" id="SignalP"/>
    </source>
</evidence>